<accession>A0ABU2T8A9</accession>
<keyword evidence="6 9" id="KW-0472">Membrane</keyword>
<evidence type="ECO:0000256" key="8">
    <source>
        <dbReference type="SAM" id="MobiDB-lite"/>
    </source>
</evidence>
<feature type="domain" description="ABC3 transporter permease C-terminal" evidence="10">
    <location>
        <begin position="288"/>
        <end position="395"/>
    </location>
</feature>
<evidence type="ECO:0000256" key="3">
    <source>
        <dbReference type="ARBA" id="ARBA00022475"/>
    </source>
</evidence>
<feature type="domain" description="MacB-like periplasmic core" evidence="11">
    <location>
        <begin position="22"/>
        <end position="181"/>
    </location>
</feature>
<dbReference type="PANTHER" id="PTHR43738:SF1">
    <property type="entry name" value="HEMIN TRANSPORT SYSTEM PERMEASE PROTEIN HRTB-RELATED"/>
    <property type="match status" value="1"/>
</dbReference>
<evidence type="ECO:0000256" key="4">
    <source>
        <dbReference type="ARBA" id="ARBA00022692"/>
    </source>
</evidence>
<comment type="similarity">
    <text evidence="7">Belongs to the ABC-4 integral membrane protein family.</text>
</comment>
<dbReference type="Proteomes" id="UP001180551">
    <property type="component" value="Unassembled WGS sequence"/>
</dbReference>
<reference evidence="12" key="1">
    <citation type="submission" date="2024-05" db="EMBL/GenBank/DDBJ databases">
        <title>30 novel species of actinomycetes from the DSMZ collection.</title>
        <authorList>
            <person name="Nouioui I."/>
        </authorList>
    </citation>
    <scope>NUCLEOTIDE SEQUENCE</scope>
    <source>
        <strain evidence="12">DSM 41527</strain>
    </source>
</reference>
<evidence type="ECO:0000313" key="12">
    <source>
        <dbReference type="EMBL" id="MDT0456870.1"/>
    </source>
</evidence>
<dbReference type="Pfam" id="PF02687">
    <property type="entry name" value="FtsX"/>
    <property type="match status" value="1"/>
</dbReference>
<dbReference type="Pfam" id="PF12704">
    <property type="entry name" value="MacB_PCD"/>
    <property type="match status" value="1"/>
</dbReference>
<dbReference type="EMBL" id="JAVRFE010000016">
    <property type="protein sequence ID" value="MDT0456870.1"/>
    <property type="molecule type" value="Genomic_DNA"/>
</dbReference>
<evidence type="ECO:0000256" key="7">
    <source>
        <dbReference type="ARBA" id="ARBA00038076"/>
    </source>
</evidence>
<feature type="transmembrane region" description="Helical" evidence="9">
    <location>
        <begin position="287"/>
        <end position="306"/>
    </location>
</feature>
<comment type="subcellular location">
    <subcellularLocation>
        <location evidence="1">Cell membrane</location>
        <topology evidence="1">Multi-pass membrane protein</topology>
    </subcellularLocation>
</comment>
<evidence type="ECO:0000256" key="6">
    <source>
        <dbReference type="ARBA" id="ARBA00023136"/>
    </source>
</evidence>
<feature type="transmembrane region" description="Helical" evidence="9">
    <location>
        <begin position="361"/>
        <end position="387"/>
    </location>
</feature>
<gene>
    <name evidence="12" type="ORF">RM550_14170</name>
</gene>
<keyword evidence="3" id="KW-1003">Cell membrane</keyword>
<dbReference type="InterPro" id="IPR025857">
    <property type="entry name" value="MacB_PCD"/>
</dbReference>
<dbReference type="InterPro" id="IPR003838">
    <property type="entry name" value="ABC3_permease_C"/>
</dbReference>
<keyword evidence="5 9" id="KW-1133">Transmembrane helix</keyword>
<evidence type="ECO:0000256" key="2">
    <source>
        <dbReference type="ARBA" id="ARBA00022448"/>
    </source>
</evidence>
<comment type="caution">
    <text evidence="12">The sequence shown here is derived from an EMBL/GenBank/DDBJ whole genome shotgun (WGS) entry which is preliminary data.</text>
</comment>
<feature type="region of interest" description="Disordered" evidence="8">
    <location>
        <begin position="186"/>
        <end position="233"/>
    </location>
</feature>
<feature type="transmembrane region" description="Helical" evidence="9">
    <location>
        <begin position="15"/>
        <end position="35"/>
    </location>
</feature>
<evidence type="ECO:0000259" key="11">
    <source>
        <dbReference type="Pfam" id="PF12704"/>
    </source>
</evidence>
<keyword evidence="4 9" id="KW-0812">Transmembrane</keyword>
<keyword evidence="2" id="KW-0813">Transport</keyword>
<feature type="compositionally biased region" description="Gly residues" evidence="8">
    <location>
        <begin position="215"/>
        <end position="227"/>
    </location>
</feature>
<name>A0ABU2T8A9_9ACTN</name>
<proteinExistence type="inferred from homology"/>
<evidence type="ECO:0000313" key="13">
    <source>
        <dbReference type="Proteomes" id="UP001180551"/>
    </source>
</evidence>
<keyword evidence="13" id="KW-1185">Reference proteome</keyword>
<dbReference type="InterPro" id="IPR051125">
    <property type="entry name" value="ABC-4/HrtB_transporter"/>
</dbReference>
<organism evidence="12 13">
    <name type="scientific">Streptomyces mooreae</name>
    <dbReference type="NCBI Taxonomy" id="3075523"/>
    <lineage>
        <taxon>Bacteria</taxon>
        <taxon>Bacillati</taxon>
        <taxon>Actinomycetota</taxon>
        <taxon>Actinomycetes</taxon>
        <taxon>Kitasatosporales</taxon>
        <taxon>Streptomycetaceae</taxon>
        <taxon>Streptomyces</taxon>
    </lineage>
</organism>
<sequence length="403" mass="39316">MFVAWRDLRFAKGRFALMGTVIVLITVLVGLLSGLTAGLGRENTSAITALPADHLVFSAPADGGDVAFTDSRLTERTVRAWARVPGVRHADPLGITTAKAESGGRTAAVSLFGVRPGSAAAPARVGDGAVVLSAKAAASLGARAGGTLTLGGRTVRVAAVSGAAMYAHTPVVWTSLEDWRRLAGGAGAAAGGHPASGDQPAADGHPAPGDQSASGGNGASPGPGASGGTETSGDAVGATVLALSTSGTAGLAAADRALGTRTVAADDALQAIGSYAAENGSLQLMRGFLFAISALVIGAFFTVWTIQRGGEVAVLKALGASTRSLLRDALGQAVVLLVGGTALGSAVVAAVGAGIGGTVPFVLAPATVLAPALIMIALGAAGAALAIRRITSVDPLTALGSAR</sequence>
<evidence type="ECO:0000256" key="1">
    <source>
        <dbReference type="ARBA" id="ARBA00004651"/>
    </source>
</evidence>
<feature type="transmembrane region" description="Helical" evidence="9">
    <location>
        <begin position="333"/>
        <end position="355"/>
    </location>
</feature>
<evidence type="ECO:0000259" key="10">
    <source>
        <dbReference type="Pfam" id="PF02687"/>
    </source>
</evidence>
<dbReference type="RefSeq" id="WP_311624052.1">
    <property type="nucleotide sequence ID" value="NZ_JAVRFE010000016.1"/>
</dbReference>
<dbReference type="PANTHER" id="PTHR43738">
    <property type="entry name" value="ABC TRANSPORTER, MEMBRANE PROTEIN"/>
    <property type="match status" value="1"/>
</dbReference>
<evidence type="ECO:0000256" key="9">
    <source>
        <dbReference type="SAM" id="Phobius"/>
    </source>
</evidence>
<evidence type="ECO:0000256" key="5">
    <source>
        <dbReference type="ARBA" id="ARBA00022989"/>
    </source>
</evidence>
<protein>
    <submittedName>
        <fullName evidence="12">FtsX-like permease family protein</fullName>
    </submittedName>
</protein>